<dbReference type="EC" id="5.5.1.4" evidence="4"/>
<protein>
    <submittedName>
        <fullName evidence="4">Myo-inositol-1-phosphate synthase</fullName>
        <ecNumber evidence="4">5.5.1.4</ecNumber>
    </submittedName>
</protein>
<dbReference type="SUPFAM" id="SSF55347">
    <property type="entry name" value="Glyceraldehyde-3-phosphate dehydrogenase-like, C-terminal domain"/>
    <property type="match status" value="1"/>
</dbReference>
<dbReference type="PANTHER" id="PTHR11510">
    <property type="entry name" value="MYO-INOSITOL-1 PHOSPHATE SYNTHASE"/>
    <property type="match status" value="1"/>
</dbReference>
<dbReference type="InterPro" id="IPR013021">
    <property type="entry name" value="Myo-inos-1-P_Synthase_GAPDH"/>
</dbReference>
<gene>
    <name evidence="4" type="ORF">J2S43_003212</name>
</gene>
<organism evidence="4 5">
    <name type="scientific">Catenuloplanes nepalensis</name>
    <dbReference type="NCBI Taxonomy" id="587533"/>
    <lineage>
        <taxon>Bacteria</taxon>
        <taxon>Bacillati</taxon>
        <taxon>Actinomycetota</taxon>
        <taxon>Actinomycetes</taxon>
        <taxon>Micromonosporales</taxon>
        <taxon>Micromonosporaceae</taxon>
        <taxon>Catenuloplanes</taxon>
    </lineage>
</organism>
<proteinExistence type="inferred from homology"/>
<evidence type="ECO:0000256" key="2">
    <source>
        <dbReference type="SAM" id="MobiDB-lite"/>
    </source>
</evidence>
<evidence type="ECO:0000313" key="4">
    <source>
        <dbReference type="EMBL" id="MDP9794700.1"/>
    </source>
</evidence>
<keyword evidence="4" id="KW-0413">Isomerase</keyword>
<dbReference type="InterPro" id="IPR002587">
    <property type="entry name" value="Myo-inos-1-P_Synthase"/>
</dbReference>
<evidence type="ECO:0000259" key="3">
    <source>
        <dbReference type="Pfam" id="PF01658"/>
    </source>
</evidence>
<feature type="region of interest" description="Disordered" evidence="2">
    <location>
        <begin position="371"/>
        <end position="425"/>
    </location>
</feature>
<feature type="domain" description="Myo-inositol-1-phosphate synthase GAPDH-like" evidence="3">
    <location>
        <begin position="202"/>
        <end position="306"/>
    </location>
</feature>
<reference evidence="4 5" key="1">
    <citation type="submission" date="2023-07" db="EMBL/GenBank/DDBJ databases">
        <title>Sequencing the genomes of 1000 actinobacteria strains.</title>
        <authorList>
            <person name="Klenk H.-P."/>
        </authorList>
    </citation>
    <scope>NUCLEOTIDE SEQUENCE [LARGE SCALE GENOMIC DNA]</scope>
    <source>
        <strain evidence="4 5">DSM 44710</strain>
    </source>
</reference>
<dbReference type="Proteomes" id="UP001240984">
    <property type="component" value="Unassembled WGS sequence"/>
</dbReference>
<name>A0ABT9MTF5_9ACTN</name>
<dbReference type="GO" id="GO:0004512">
    <property type="term" value="F:inositol-3-phosphate synthase activity"/>
    <property type="evidence" value="ECO:0007669"/>
    <property type="project" value="UniProtKB-EC"/>
</dbReference>
<feature type="compositionally biased region" description="Low complexity" evidence="2">
    <location>
        <begin position="371"/>
        <end position="418"/>
    </location>
</feature>
<dbReference type="Gene3D" id="3.40.50.720">
    <property type="entry name" value="NAD(P)-binding Rossmann-like Domain"/>
    <property type="match status" value="1"/>
</dbReference>
<dbReference type="RefSeq" id="WP_370881629.1">
    <property type="nucleotide sequence ID" value="NZ_JAUSRA010000001.1"/>
</dbReference>
<accession>A0ABT9MTF5</accession>
<dbReference type="Gene3D" id="3.30.360.10">
    <property type="entry name" value="Dihydrodipicolinate Reductase, domain 2"/>
    <property type="match status" value="1"/>
</dbReference>
<feature type="region of interest" description="Disordered" evidence="2">
    <location>
        <begin position="499"/>
        <end position="525"/>
    </location>
</feature>
<comment type="similarity">
    <text evidence="1">Belongs to the myo-inositol 1-phosphate synthase family.</text>
</comment>
<evidence type="ECO:0000256" key="1">
    <source>
        <dbReference type="ARBA" id="ARBA00010813"/>
    </source>
</evidence>
<comment type="caution">
    <text evidence="4">The sequence shown here is derived from an EMBL/GenBank/DDBJ whole genome shotgun (WGS) entry which is preliminary data.</text>
</comment>
<dbReference type="InterPro" id="IPR036291">
    <property type="entry name" value="NAD(P)-bd_dom_sf"/>
</dbReference>
<dbReference type="SUPFAM" id="SSF51735">
    <property type="entry name" value="NAD(P)-binding Rossmann-fold domains"/>
    <property type="match status" value="1"/>
</dbReference>
<keyword evidence="5" id="KW-1185">Reference proteome</keyword>
<feature type="compositionally biased region" description="Basic and acidic residues" evidence="2">
    <location>
        <begin position="506"/>
        <end position="517"/>
    </location>
</feature>
<dbReference type="EMBL" id="JAUSRA010000001">
    <property type="protein sequence ID" value="MDP9794700.1"/>
    <property type="molecule type" value="Genomic_DNA"/>
</dbReference>
<dbReference type="Pfam" id="PF07994">
    <property type="entry name" value="NAD_binding_5"/>
    <property type="match status" value="2"/>
</dbReference>
<evidence type="ECO:0000313" key="5">
    <source>
        <dbReference type="Proteomes" id="UP001240984"/>
    </source>
</evidence>
<sequence length="525" mass="52814">MSFVSPRTGVWLIGARGSVATTAITGALAIRAGLAGTDGCVTELPALARPWLPPIPSLVFGGHDITDTPLPKKAEELGAAGVLPAHLAAALCAELSAVDGSVLPLPESVDGIARDIVHFRESNGLDRVVVINVASTEPVPSQDLETADLDALPPSSRAAYAAFLAGASFVDFTPSTGARLSMLDAMARSRGVPYGGNDGKTGETLVKSVLAPMFASRNLRVRSWSGLNLLGGGDGARLADPAANAAKTASKQRVLADTLGYEPQGTTRIDYVETLGDFKAAWDLISFTGFLGTGMRMEFTWHGCDSALAAPLILDLARLTAAAHAAGRTGALPELAFFFKDPIGDAPGALADQWSRLVTFVEDLSTSLPGTAGTPPAASALPPASAAGFGGSAASPAGASPAVGPTSPVPAPDTADPAAPDHGDTTRHVDAARVDAAHVDGAHVDGAHVDGGRVDGARVDGGRVDGARVDGARLDAARVDGGHVDGGRVDGGRVDAAGVDGGQHVDASRHGGDDAGGGRHAGGVA</sequence>
<dbReference type="Pfam" id="PF01658">
    <property type="entry name" value="Inos-1-P_synth"/>
    <property type="match status" value="1"/>
</dbReference>